<comment type="caution">
    <text evidence="1">The sequence shown here is derived from an EMBL/GenBank/DDBJ whole genome shotgun (WGS) entry which is preliminary data.</text>
</comment>
<evidence type="ECO:0000313" key="1">
    <source>
        <dbReference type="EMBL" id="GEC11270.1"/>
    </source>
</evidence>
<name>A0ABQ0RHG0_GLUNI</name>
<dbReference type="Proteomes" id="UP000316242">
    <property type="component" value="Unassembled WGS sequence"/>
</dbReference>
<sequence>MSLHNLNDWTQSVAGILRVRKLGGWPILLRAPSILYQWNYTGEVCFQRPQDTDELSLADQAAPLNGAADDLEPHRW</sequence>
<evidence type="ECO:0000313" key="2">
    <source>
        <dbReference type="Proteomes" id="UP000316242"/>
    </source>
</evidence>
<dbReference type="EMBL" id="BJNE01000001">
    <property type="protein sequence ID" value="GEC11270.1"/>
    <property type="molecule type" value="Genomic_DNA"/>
</dbReference>
<reference evidence="1 2" key="1">
    <citation type="submission" date="2019-06" db="EMBL/GenBank/DDBJ databases">
        <title>Whole genome shotgun sequence of Glutamicibacter nicotianae NBRC 14234.</title>
        <authorList>
            <person name="Hosoyama A."/>
            <person name="Uohara A."/>
            <person name="Ohji S."/>
            <person name="Ichikawa N."/>
        </authorList>
    </citation>
    <scope>NUCLEOTIDE SEQUENCE [LARGE SCALE GENOMIC DNA]</scope>
    <source>
        <strain evidence="1 2">NBRC 14234</strain>
    </source>
</reference>
<organism evidence="1 2">
    <name type="scientific">Glutamicibacter nicotianae</name>
    <name type="common">Arthrobacter nicotianae</name>
    <dbReference type="NCBI Taxonomy" id="37929"/>
    <lineage>
        <taxon>Bacteria</taxon>
        <taxon>Bacillati</taxon>
        <taxon>Actinomycetota</taxon>
        <taxon>Actinomycetes</taxon>
        <taxon>Micrococcales</taxon>
        <taxon>Micrococcaceae</taxon>
        <taxon>Glutamicibacter</taxon>
    </lineage>
</organism>
<gene>
    <name evidence="1" type="ORF">ANI01nite_04730</name>
</gene>
<protein>
    <submittedName>
        <fullName evidence="1">Uncharacterized protein</fullName>
    </submittedName>
</protein>
<proteinExistence type="predicted"/>
<accession>A0ABQ0RHG0</accession>
<keyword evidence="2" id="KW-1185">Reference proteome</keyword>